<name>A0A370TEB6_9HELO</name>
<evidence type="ECO:0000313" key="4">
    <source>
        <dbReference type="Proteomes" id="UP000254866"/>
    </source>
</evidence>
<dbReference type="InterPro" id="IPR057678">
    <property type="entry name" value="DUF7918"/>
</dbReference>
<reference evidence="3 4" key="1">
    <citation type="journal article" date="2018" name="IMA Fungus">
        <title>IMA Genome-F 9: Draft genome sequence of Annulohypoxylon stygium, Aspergillus mulundensis, Berkeleyomyces basicola (syn. Thielaviopsis basicola), Ceratocystis smalleyi, two Cercospora beticola strains, Coleophoma cylindrospora, Fusarium fracticaudum, Phialophora cf. hyalina, and Morchella septimelata.</title>
        <authorList>
            <person name="Wingfield B.D."/>
            <person name="Bills G.F."/>
            <person name="Dong Y."/>
            <person name="Huang W."/>
            <person name="Nel W.J."/>
            <person name="Swalarsk-Parry B.S."/>
            <person name="Vaghefi N."/>
            <person name="Wilken P.M."/>
            <person name="An Z."/>
            <person name="de Beer Z.W."/>
            <person name="De Vos L."/>
            <person name="Chen L."/>
            <person name="Duong T.A."/>
            <person name="Gao Y."/>
            <person name="Hammerbacher A."/>
            <person name="Kikkert J.R."/>
            <person name="Li Y."/>
            <person name="Li H."/>
            <person name="Li K."/>
            <person name="Li Q."/>
            <person name="Liu X."/>
            <person name="Ma X."/>
            <person name="Naidoo K."/>
            <person name="Pethybridge S.J."/>
            <person name="Sun J."/>
            <person name="Steenkamp E.T."/>
            <person name="van der Nest M.A."/>
            <person name="van Wyk S."/>
            <person name="Wingfield M.J."/>
            <person name="Xiong C."/>
            <person name="Yue Q."/>
            <person name="Zhang X."/>
        </authorList>
    </citation>
    <scope>NUCLEOTIDE SEQUENCE [LARGE SCALE GENOMIC DNA]</scope>
    <source>
        <strain evidence="3 4">BP 5553</strain>
    </source>
</reference>
<dbReference type="PANTHER" id="PTHR36223">
    <property type="entry name" value="BETA-LACTAMASE-TYPE TRANSPEPTIDASE FOLD DOMAIN CONTAINING PROTEIN"/>
    <property type="match status" value="1"/>
</dbReference>
<dbReference type="PANTHER" id="PTHR36223:SF1">
    <property type="entry name" value="TRANSCRIPTION ELONGATION FACTOR EAF N-TERMINAL DOMAIN-CONTAINING PROTEIN"/>
    <property type="match status" value="1"/>
</dbReference>
<dbReference type="EMBL" id="NPIC01000009">
    <property type="protein sequence ID" value="RDL33034.1"/>
    <property type="molecule type" value="Genomic_DNA"/>
</dbReference>
<evidence type="ECO:0000259" key="2">
    <source>
        <dbReference type="Pfam" id="PF25534"/>
    </source>
</evidence>
<dbReference type="OrthoDB" id="3364132at2759"/>
<gene>
    <name evidence="3" type="ORF">BP5553_08473</name>
</gene>
<dbReference type="GeneID" id="43601322"/>
<sequence>MAIAPYLQGITAQILINGVPTEEYDDPDPIAPKHADPAVARYISKHTISKYIVSETNQVFSIKLLVAKPYSNIMDSKCGFHIVIDGVPAWTSTCARPRVKENGGTWEDEVMGVKVGKGRNCVVRNFRFAEITTNGNTPEIAKVKRMAQQLQKIGVIEIKVYRENYGILGGATPGDSSKFLNNKETDVPEKALKGGDAKTHGTVLGKAQKTMRGTVWTTQKKDGDDHPLVVFRFMYRSLDALKQLQVIPRTPSPSPSVSSSFSESELSSRQSSPAPEEEPGALTAEQNPQMEELMARFKAENQGRRSVSAEQGKVGSKKRNMKRIKKEHLEDREPRKRRRASEKAKHEQVDFTAED</sequence>
<evidence type="ECO:0000313" key="3">
    <source>
        <dbReference type="EMBL" id="RDL33034.1"/>
    </source>
</evidence>
<dbReference type="Proteomes" id="UP000254866">
    <property type="component" value="Unassembled WGS sequence"/>
</dbReference>
<feature type="region of interest" description="Disordered" evidence="1">
    <location>
        <begin position="246"/>
        <end position="355"/>
    </location>
</feature>
<protein>
    <recommendedName>
        <fullName evidence="2">DUF7918 domain-containing protein</fullName>
    </recommendedName>
</protein>
<feature type="compositionally biased region" description="Basic and acidic residues" evidence="1">
    <location>
        <begin position="293"/>
        <end position="303"/>
    </location>
</feature>
<keyword evidence="4" id="KW-1185">Reference proteome</keyword>
<feature type="compositionally biased region" description="Low complexity" evidence="1">
    <location>
        <begin position="255"/>
        <end position="274"/>
    </location>
</feature>
<accession>A0A370TEB6</accession>
<dbReference type="RefSeq" id="XP_031866527.1">
    <property type="nucleotide sequence ID" value="XM_032017096.1"/>
</dbReference>
<evidence type="ECO:0000256" key="1">
    <source>
        <dbReference type="SAM" id="MobiDB-lite"/>
    </source>
</evidence>
<comment type="caution">
    <text evidence="3">The sequence shown here is derived from an EMBL/GenBank/DDBJ whole genome shotgun (WGS) entry which is preliminary data.</text>
</comment>
<dbReference type="AlphaFoldDB" id="A0A370TEB6"/>
<proteinExistence type="predicted"/>
<organism evidence="3 4">
    <name type="scientific">Venustampulla echinocandica</name>
    <dbReference type="NCBI Taxonomy" id="2656787"/>
    <lineage>
        <taxon>Eukaryota</taxon>
        <taxon>Fungi</taxon>
        <taxon>Dikarya</taxon>
        <taxon>Ascomycota</taxon>
        <taxon>Pezizomycotina</taxon>
        <taxon>Leotiomycetes</taxon>
        <taxon>Helotiales</taxon>
        <taxon>Pleuroascaceae</taxon>
        <taxon>Venustampulla</taxon>
    </lineage>
</organism>
<feature type="domain" description="DUF7918" evidence="2">
    <location>
        <begin position="9"/>
        <end position="250"/>
    </location>
</feature>
<feature type="compositionally biased region" description="Basic residues" evidence="1">
    <location>
        <begin position="315"/>
        <end position="326"/>
    </location>
</feature>
<dbReference type="Pfam" id="PF25534">
    <property type="entry name" value="DUF7918"/>
    <property type="match status" value="1"/>
</dbReference>